<keyword evidence="3" id="KW-0256">Endoplasmic reticulum</keyword>
<sequence length="156" mass="17321">MLLLVCKPWQIHKEPKINSDYVVTVCPSNPHLAGEQVFLHELLTGSEILLDAPPPPPPPNPSLQARLDKLRARQAAKEYRSMTRNVDCRVSCFFTYLLSSPISKGIREVIVLLLVNFLISVAAAFVCSFLISNYLFTTPTIVSLLTNPSTLFAVLV</sequence>
<organism evidence="7 8">
    <name type="scientific">Eptatretus burgeri</name>
    <name type="common">Inshore hagfish</name>
    <dbReference type="NCBI Taxonomy" id="7764"/>
    <lineage>
        <taxon>Eukaryota</taxon>
        <taxon>Metazoa</taxon>
        <taxon>Chordata</taxon>
        <taxon>Craniata</taxon>
        <taxon>Vertebrata</taxon>
        <taxon>Cyclostomata</taxon>
        <taxon>Myxini</taxon>
        <taxon>Myxiniformes</taxon>
        <taxon>Myxinidae</taxon>
        <taxon>Eptatretinae</taxon>
        <taxon>Eptatretus</taxon>
    </lineage>
</organism>
<evidence type="ECO:0000313" key="8">
    <source>
        <dbReference type="Proteomes" id="UP000694388"/>
    </source>
</evidence>
<keyword evidence="8" id="KW-1185">Reference proteome</keyword>
<evidence type="ECO:0000256" key="2">
    <source>
        <dbReference type="ARBA" id="ARBA00022692"/>
    </source>
</evidence>
<keyword evidence="4 6" id="KW-1133">Transmembrane helix</keyword>
<evidence type="ECO:0000256" key="5">
    <source>
        <dbReference type="ARBA" id="ARBA00023136"/>
    </source>
</evidence>
<accession>A0A8C4RBT2</accession>
<dbReference type="Proteomes" id="UP000694388">
    <property type="component" value="Unplaced"/>
</dbReference>
<keyword evidence="2 6" id="KW-0812">Transmembrane</keyword>
<evidence type="ECO:0000313" key="7">
    <source>
        <dbReference type="Ensembl" id="ENSEBUP00000027658.1"/>
    </source>
</evidence>
<feature type="transmembrane region" description="Helical" evidence="6">
    <location>
        <begin position="109"/>
        <end position="136"/>
    </location>
</feature>
<evidence type="ECO:0000256" key="3">
    <source>
        <dbReference type="ARBA" id="ARBA00022824"/>
    </source>
</evidence>
<dbReference type="Pfam" id="PF11712">
    <property type="entry name" value="Vma12"/>
    <property type="match status" value="1"/>
</dbReference>
<dbReference type="GO" id="GO:0070072">
    <property type="term" value="P:vacuolar proton-transporting V-type ATPase complex assembly"/>
    <property type="evidence" value="ECO:0007669"/>
    <property type="project" value="InterPro"/>
</dbReference>
<comment type="subcellular location">
    <subcellularLocation>
        <location evidence="1">Endoplasmic reticulum membrane</location>
        <topology evidence="1">Multi-pass membrane protein</topology>
    </subcellularLocation>
</comment>
<dbReference type="PANTHER" id="PTHR31394:SF1">
    <property type="entry name" value="TRANSMEMBRANE PROTEIN 199"/>
    <property type="match status" value="1"/>
</dbReference>
<proteinExistence type="predicted"/>
<dbReference type="Ensembl" id="ENSEBUT00000028234.1">
    <property type="protein sequence ID" value="ENSEBUP00000027658.1"/>
    <property type="gene ID" value="ENSEBUG00000016935.1"/>
</dbReference>
<evidence type="ECO:0000256" key="4">
    <source>
        <dbReference type="ARBA" id="ARBA00022989"/>
    </source>
</evidence>
<dbReference type="GeneTree" id="ENSGT00390000014591"/>
<protein>
    <submittedName>
        <fullName evidence="7">Transmembrane protein 199</fullName>
    </submittedName>
</protein>
<dbReference type="GO" id="GO:0005789">
    <property type="term" value="C:endoplasmic reticulum membrane"/>
    <property type="evidence" value="ECO:0007669"/>
    <property type="project" value="UniProtKB-SubCell"/>
</dbReference>
<dbReference type="PANTHER" id="PTHR31394">
    <property type="entry name" value="TRANSMEMBRANE PROTEIN 199"/>
    <property type="match status" value="1"/>
</dbReference>
<dbReference type="InterPro" id="IPR021013">
    <property type="entry name" value="ATPase_Vma12"/>
</dbReference>
<keyword evidence="5 6" id="KW-0472">Membrane</keyword>
<reference evidence="7" key="1">
    <citation type="submission" date="2025-08" db="UniProtKB">
        <authorList>
            <consortium name="Ensembl"/>
        </authorList>
    </citation>
    <scope>IDENTIFICATION</scope>
</reference>
<dbReference type="AlphaFoldDB" id="A0A8C4RBT2"/>
<name>A0A8C4RBT2_EPTBU</name>
<dbReference type="OMA" id="PKINSDY"/>
<evidence type="ECO:0000256" key="6">
    <source>
        <dbReference type="SAM" id="Phobius"/>
    </source>
</evidence>
<reference evidence="7" key="2">
    <citation type="submission" date="2025-09" db="UniProtKB">
        <authorList>
            <consortium name="Ensembl"/>
        </authorList>
    </citation>
    <scope>IDENTIFICATION</scope>
</reference>
<evidence type="ECO:0000256" key="1">
    <source>
        <dbReference type="ARBA" id="ARBA00004477"/>
    </source>
</evidence>